<dbReference type="RefSeq" id="WP_188895622.1">
    <property type="nucleotide sequence ID" value="NZ_BMMZ01000005.1"/>
</dbReference>
<accession>A0A917W3X1</accession>
<dbReference type="PANTHER" id="PTHR21310">
    <property type="entry name" value="AMINOGLYCOSIDE PHOSPHOTRANSFERASE-RELATED-RELATED"/>
    <property type="match status" value="1"/>
</dbReference>
<dbReference type="Pfam" id="PF01636">
    <property type="entry name" value="APH"/>
    <property type="match status" value="1"/>
</dbReference>
<organism evidence="2 3">
    <name type="scientific">Microlunatus endophyticus</name>
    <dbReference type="NCBI Taxonomy" id="1716077"/>
    <lineage>
        <taxon>Bacteria</taxon>
        <taxon>Bacillati</taxon>
        <taxon>Actinomycetota</taxon>
        <taxon>Actinomycetes</taxon>
        <taxon>Propionibacteriales</taxon>
        <taxon>Propionibacteriaceae</taxon>
        <taxon>Microlunatus</taxon>
    </lineage>
</organism>
<dbReference type="InterPro" id="IPR051678">
    <property type="entry name" value="AGP_Transferase"/>
</dbReference>
<sequence>MTNVVSMLDVSTDQVVAVAEQIIGGHAVRTPAPQRGYSNSNWRVDLDTGTYLVKLAAPERDVEKVANASYAYRLAASTAAPVPLEIYFDRQCALLGGRAVRILDWLPGRHVEWGEFHGEASRTFFLSLGRAIAELHTAACPEFSSRIGGGSGFPTWLEYLDYRIPQIIGRNQTSGTFAEDEIIGMLERARAAAVTITELVEPRLCHRDLYVDNFLIGDDGRVSAVLDLDLAEAWDPAVDFVKLRLHVFPRFDGSEDAFSQGYAEVADGPLPGFDQRVRVVEVLELSNQVINSNSRGDTEYALKTRRRLETVLAANW</sequence>
<evidence type="ECO:0000259" key="1">
    <source>
        <dbReference type="Pfam" id="PF01636"/>
    </source>
</evidence>
<evidence type="ECO:0000313" key="2">
    <source>
        <dbReference type="EMBL" id="GGL65173.1"/>
    </source>
</evidence>
<proteinExistence type="predicted"/>
<protein>
    <recommendedName>
        <fullName evidence="1">Aminoglycoside phosphotransferase domain-containing protein</fullName>
    </recommendedName>
</protein>
<dbReference type="Proteomes" id="UP000613840">
    <property type="component" value="Unassembled WGS sequence"/>
</dbReference>
<reference evidence="2" key="2">
    <citation type="submission" date="2020-09" db="EMBL/GenBank/DDBJ databases">
        <authorList>
            <person name="Sun Q."/>
            <person name="Zhou Y."/>
        </authorList>
    </citation>
    <scope>NUCLEOTIDE SEQUENCE</scope>
    <source>
        <strain evidence="2">CGMCC 4.7306</strain>
    </source>
</reference>
<dbReference type="InterPro" id="IPR002575">
    <property type="entry name" value="Aminoglycoside_PTrfase"/>
</dbReference>
<feature type="domain" description="Aminoglycoside phosphotransferase" evidence="1">
    <location>
        <begin position="34"/>
        <end position="262"/>
    </location>
</feature>
<comment type="caution">
    <text evidence="2">The sequence shown here is derived from an EMBL/GenBank/DDBJ whole genome shotgun (WGS) entry which is preliminary data.</text>
</comment>
<evidence type="ECO:0000313" key="3">
    <source>
        <dbReference type="Proteomes" id="UP000613840"/>
    </source>
</evidence>
<dbReference type="AlphaFoldDB" id="A0A917W3X1"/>
<gene>
    <name evidence="2" type="ORF">GCM10011575_24390</name>
</gene>
<name>A0A917W3X1_9ACTN</name>
<dbReference type="SUPFAM" id="SSF56112">
    <property type="entry name" value="Protein kinase-like (PK-like)"/>
    <property type="match status" value="1"/>
</dbReference>
<keyword evidence="3" id="KW-1185">Reference proteome</keyword>
<reference evidence="2" key="1">
    <citation type="journal article" date="2014" name="Int. J. Syst. Evol. Microbiol.">
        <title>Complete genome sequence of Corynebacterium casei LMG S-19264T (=DSM 44701T), isolated from a smear-ripened cheese.</title>
        <authorList>
            <consortium name="US DOE Joint Genome Institute (JGI-PGF)"/>
            <person name="Walter F."/>
            <person name="Albersmeier A."/>
            <person name="Kalinowski J."/>
            <person name="Ruckert C."/>
        </authorList>
    </citation>
    <scope>NUCLEOTIDE SEQUENCE</scope>
    <source>
        <strain evidence="2">CGMCC 4.7306</strain>
    </source>
</reference>
<dbReference type="InterPro" id="IPR011009">
    <property type="entry name" value="Kinase-like_dom_sf"/>
</dbReference>
<dbReference type="EMBL" id="BMMZ01000005">
    <property type="protein sequence ID" value="GGL65173.1"/>
    <property type="molecule type" value="Genomic_DNA"/>
</dbReference>
<dbReference type="Gene3D" id="3.90.1200.10">
    <property type="match status" value="1"/>
</dbReference>